<sequence>MSKVIVVSAGHKPQSTTERLAVEIATSLDGKPACPATSHVALSMWGSSIAAGLVTCDLSPELVSIRDDLGSAEGIVVVTPVHHASYSALFKAFFDQLPRGILAGIPTLMAASGGSGRDALILDMALRPYLAALRMLVTPTGIMVAPEDRNAQGVLLPSVSDRIDRATAEFVALLGHRANQVKGDCSPVRDAIGMAC</sequence>
<dbReference type="EMBL" id="UFYA01000001">
    <property type="protein sequence ID" value="STD13865.1"/>
    <property type="molecule type" value="Genomic_DNA"/>
</dbReference>
<dbReference type="Gene3D" id="3.40.50.360">
    <property type="match status" value="1"/>
</dbReference>
<keyword evidence="3 5" id="KW-0560">Oxidoreductase</keyword>
<keyword evidence="1" id="KW-0285">Flavoprotein</keyword>
<dbReference type="GO" id="GO:0052873">
    <property type="term" value="F:FMN reductase (NADPH) activity"/>
    <property type="evidence" value="ECO:0007669"/>
    <property type="project" value="UniProtKB-EC"/>
</dbReference>
<dbReference type="Proteomes" id="UP000254118">
    <property type="component" value="Unassembled WGS sequence"/>
</dbReference>
<dbReference type="Pfam" id="PF03358">
    <property type="entry name" value="FMN_red"/>
    <property type="match status" value="1"/>
</dbReference>
<keyword evidence="2" id="KW-0288">FMN</keyword>
<comment type="caution">
    <text evidence="5">The sequence shown here is derived from an EMBL/GenBank/DDBJ whole genome shotgun (WGS) entry which is preliminary data.</text>
</comment>
<evidence type="ECO:0000256" key="2">
    <source>
        <dbReference type="ARBA" id="ARBA00022643"/>
    </source>
</evidence>
<feature type="domain" description="NADPH-dependent FMN reductase-like" evidence="4">
    <location>
        <begin position="3"/>
        <end position="146"/>
    </location>
</feature>
<dbReference type="InterPro" id="IPR005025">
    <property type="entry name" value="FMN_Rdtase-like_dom"/>
</dbReference>
<proteinExistence type="predicted"/>
<evidence type="ECO:0000313" key="6">
    <source>
        <dbReference type="Proteomes" id="UP000254118"/>
    </source>
</evidence>
<dbReference type="AlphaFoldDB" id="A0AA46H180"/>
<dbReference type="SUPFAM" id="SSF52218">
    <property type="entry name" value="Flavoproteins"/>
    <property type="match status" value="1"/>
</dbReference>
<accession>A0AA46H180</accession>
<dbReference type="InterPro" id="IPR051814">
    <property type="entry name" value="NAD(P)H-dep_FMN_reductase"/>
</dbReference>
<dbReference type="InterPro" id="IPR029039">
    <property type="entry name" value="Flavoprotein-like_sf"/>
</dbReference>
<dbReference type="RefSeq" id="WP_115031689.1">
    <property type="nucleotide sequence ID" value="NZ_UFYA01000001.1"/>
</dbReference>
<evidence type="ECO:0000256" key="3">
    <source>
        <dbReference type="ARBA" id="ARBA00023002"/>
    </source>
</evidence>
<dbReference type="PANTHER" id="PTHR43408:SF2">
    <property type="entry name" value="FMN REDUCTASE (NADPH)"/>
    <property type="match status" value="1"/>
</dbReference>
<evidence type="ECO:0000256" key="1">
    <source>
        <dbReference type="ARBA" id="ARBA00022630"/>
    </source>
</evidence>
<dbReference type="PANTHER" id="PTHR43408">
    <property type="entry name" value="FMN REDUCTASE (NADPH)"/>
    <property type="match status" value="1"/>
</dbReference>
<reference evidence="5 6" key="1">
    <citation type="submission" date="2018-06" db="EMBL/GenBank/DDBJ databases">
        <authorList>
            <consortium name="Pathogen Informatics"/>
            <person name="Doyle S."/>
        </authorList>
    </citation>
    <scope>NUCLEOTIDE SEQUENCE [LARGE SCALE GENOMIC DNA]</scope>
    <source>
        <strain evidence="5 6">NCTC7915</strain>
    </source>
</reference>
<evidence type="ECO:0000313" key="5">
    <source>
        <dbReference type="EMBL" id="STD13865.1"/>
    </source>
</evidence>
<gene>
    <name evidence="5" type="primary">ssuE</name>
    <name evidence="5" type="ORF">NCTC7915_02005</name>
</gene>
<dbReference type="EC" id="1.5.1.38" evidence="5"/>
<name>A0AA46H180_9MICO</name>
<organism evidence="5 6">
    <name type="scientific">Dermatophilus congolensis</name>
    <dbReference type="NCBI Taxonomy" id="1863"/>
    <lineage>
        <taxon>Bacteria</taxon>
        <taxon>Bacillati</taxon>
        <taxon>Actinomycetota</taxon>
        <taxon>Actinomycetes</taxon>
        <taxon>Micrococcales</taxon>
        <taxon>Dermatophilaceae</taxon>
        <taxon>Dermatophilus</taxon>
    </lineage>
</organism>
<protein>
    <submittedName>
        <fullName evidence="5">FMN reductase (NADPH)</fullName>
        <ecNumber evidence="5">1.5.1.38</ecNumber>
    </submittedName>
</protein>
<evidence type="ECO:0000259" key="4">
    <source>
        <dbReference type="Pfam" id="PF03358"/>
    </source>
</evidence>